<dbReference type="SUPFAM" id="SSF48452">
    <property type="entry name" value="TPR-like"/>
    <property type="match status" value="5"/>
</dbReference>
<organism evidence="3 4">
    <name type="scientific">Stylophora pistillata</name>
    <name type="common">Smooth cauliflower coral</name>
    <dbReference type="NCBI Taxonomy" id="50429"/>
    <lineage>
        <taxon>Eukaryota</taxon>
        <taxon>Metazoa</taxon>
        <taxon>Cnidaria</taxon>
        <taxon>Anthozoa</taxon>
        <taxon>Hexacorallia</taxon>
        <taxon>Scleractinia</taxon>
        <taxon>Astrocoeniina</taxon>
        <taxon>Pocilloporidae</taxon>
        <taxon>Stylophora</taxon>
    </lineage>
</organism>
<feature type="repeat" description="TPR" evidence="1">
    <location>
        <begin position="542"/>
        <end position="575"/>
    </location>
</feature>
<dbReference type="AlphaFoldDB" id="A0A2B4S5F1"/>
<keyword evidence="4" id="KW-1185">Reference proteome</keyword>
<evidence type="ECO:0000313" key="3">
    <source>
        <dbReference type="EMBL" id="PFX25121.1"/>
    </source>
</evidence>
<gene>
    <name evidence="3" type="primary">TTC28</name>
    <name evidence="3" type="ORF">AWC38_SpisGene10274</name>
</gene>
<dbReference type="OrthoDB" id="5981261at2759"/>
<dbReference type="SMART" id="SM00028">
    <property type="entry name" value="TPR"/>
    <property type="match status" value="14"/>
</dbReference>
<feature type="domain" description="CHAT" evidence="2">
    <location>
        <begin position="903"/>
        <end position="1179"/>
    </location>
</feature>
<dbReference type="InterPro" id="IPR024983">
    <property type="entry name" value="CHAT_dom"/>
</dbReference>
<dbReference type="Gene3D" id="1.25.40.10">
    <property type="entry name" value="Tetratricopeptide repeat domain"/>
    <property type="match status" value="5"/>
</dbReference>
<feature type="repeat" description="TPR" evidence="1">
    <location>
        <begin position="422"/>
        <end position="455"/>
    </location>
</feature>
<feature type="repeat" description="TPR" evidence="1">
    <location>
        <begin position="462"/>
        <end position="495"/>
    </location>
</feature>
<sequence length="1191" mass="134026">MTKKKDRFREYLRDVERNDKIPLLMEGQFLNLRRSKRQLRRLLRRPITKVMAEGFTPVTGVKLDCDESTSNDMAEDSEDKERLDDATLRAKAKVFLEKGNEAYKQEKDYTCAVHFYTQGIHVECKDTRLIAKLYSNRAAAHFHMGNYRETLADAKLALRLEPTLIKAIERGASACVKLKLFGEAKLLCVGGRMVFTSHHIPIEYIELLLSIAEKTGDKAQERKFCELLGNAYEGLGQIQTAIKYHEHALIIEKEVGNIEVVGKRYFNLGNAYGRLEQFQTAIKCHELSLNIAKEVGDIDLEGESYSSLGYGYEGLGQIQTAIMYHEHALNIAKEVRNKAGEGKSYSSLGNAYHELEQFQTAIKYHELSLDVAKEVGDKDREGKSYCNLGNAYGSLGESQTAIKCYKHALNIAKEVRNKVVVAKSYCNLGFAYNRLGQFQTAIKYNEHALNIAKDVGNKDVEVKSYCNLGNAYHSLGNFQTAIKYYEHNLNIHKEVGDRVGEGNSYGNLGNAYEELGQFQTAIEYYELSLIIAKEVGDKDLEGTSYCNLGKTYEELGQFQTATKYLEHALKIAEELGKKSLEEKVYGNLGVISDRSGKSREAIKFYGRALNITKEVGDKGADRDIYFNIGIVHRNLREFQKAIEYYELSLNIAKEEGNKNIEGKIFCNLGLLKHRLGNTETAVEYFVRASNITKEVGDKLSAAKSLLGLGETLCTRGNLHEAFNCFHSSLLMLHEIRANFQSKEEWKISFRDTSVDSYTPLWQLHLKLGEEVLALHTAEQGRAEALRDLLELKYGYEEEHCQSFSPQKSTITLLSCLPPNTVFIAVDHGTIFYWVVQNGKEVTFRANRVNNYISKEEVTIFIEMVLGKIGMKVHVKDEDRSYFETCDQRGKNDFLYSNPSPEDILKKLYEIVIAPIEDLVEGNEICLAPEGPLWLVPYAALLDSESKHLCDSLRIRMTPSLTTLKLISDCPADFHCKTGALLVGDPYLGEVLYKERKLSELPGARKEVEMIGDILGTDPLVGENATKVEVMKRLSSVTLVHIAAHGRIGSGEIFLAPNPTRTNQQPEEKDYLLTMKDVSQAKLRARLVVLSCCHSATGTIMAEGVVGIARAFMGAGARSVLVSLWALGDEATLEFMKHFYGELLQGKKASESLHRAMECMKKSEKYKDMMFWAPFVLLGDDVTLELTKNDTV</sequence>
<feature type="repeat" description="TPR" evidence="1">
    <location>
        <begin position="582"/>
        <end position="615"/>
    </location>
</feature>
<feature type="repeat" description="TPR" evidence="1">
    <location>
        <begin position="131"/>
        <end position="164"/>
    </location>
</feature>
<dbReference type="Pfam" id="PF13424">
    <property type="entry name" value="TPR_12"/>
    <property type="match status" value="6"/>
</dbReference>
<feature type="repeat" description="TPR" evidence="1">
    <location>
        <begin position="622"/>
        <end position="655"/>
    </location>
</feature>
<evidence type="ECO:0000259" key="2">
    <source>
        <dbReference type="Pfam" id="PF12770"/>
    </source>
</evidence>
<evidence type="ECO:0000256" key="1">
    <source>
        <dbReference type="PROSITE-ProRule" id="PRU00339"/>
    </source>
</evidence>
<accession>A0A2B4S5F1</accession>
<name>A0A2B4S5F1_STYPI</name>
<dbReference type="PANTHER" id="PTHR10098:SF108">
    <property type="entry name" value="TETRATRICOPEPTIDE REPEAT PROTEIN 28"/>
    <property type="match status" value="1"/>
</dbReference>
<dbReference type="InterPro" id="IPR011990">
    <property type="entry name" value="TPR-like_helical_dom_sf"/>
</dbReference>
<keyword evidence="1" id="KW-0802">TPR repeat</keyword>
<dbReference type="Pfam" id="PF12770">
    <property type="entry name" value="CHAT"/>
    <property type="match status" value="1"/>
</dbReference>
<dbReference type="EMBL" id="LSMT01000159">
    <property type="protein sequence ID" value="PFX25121.1"/>
    <property type="molecule type" value="Genomic_DNA"/>
</dbReference>
<reference evidence="4" key="1">
    <citation type="journal article" date="2017" name="bioRxiv">
        <title>Comparative analysis of the genomes of Stylophora pistillata and Acropora digitifera provides evidence for extensive differences between species of corals.</title>
        <authorList>
            <person name="Voolstra C.R."/>
            <person name="Li Y."/>
            <person name="Liew Y.J."/>
            <person name="Baumgarten S."/>
            <person name="Zoccola D."/>
            <person name="Flot J.-F."/>
            <person name="Tambutte S."/>
            <person name="Allemand D."/>
            <person name="Aranda M."/>
        </authorList>
    </citation>
    <scope>NUCLEOTIDE SEQUENCE [LARGE SCALE GENOMIC DNA]</scope>
</reference>
<proteinExistence type="predicted"/>
<feature type="repeat" description="TPR" evidence="1">
    <location>
        <begin position="382"/>
        <end position="415"/>
    </location>
</feature>
<dbReference type="PANTHER" id="PTHR10098">
    <property type="entry name" value="RAPSYN-RELATED"/>
    <property type="match status" value="1"/>
</dbReference>
<comment type="caution">
    <text evidence="3">The sequence shown here is derived from an EMBL/GenBank/DDBJ whole genome shotgun (WGS) entry which is preliminary data.</text>
</comment>
<feature type="repeat" description="TPR" evidence="1">
    <location>
        <begin position="502"/>
        <end position="535"/>
    </location>
</feature>
<dbReference type="InterPro" id="IPR019734">
    <property type="entry name" value="TPR_rpt"/>
</dbReference>
<protein>
    <submittedName>
        <fullName evidence="3">Tetratricopeptide repeat protein 28</fullName>
    </submittedName>
</protein>
<dbReference type="PROSITE" id="PS50005">
    <property type="entry name" value="TPR"/>
    <property type="match status" value="8"/>
</dbReference>
<evidence type="ECO:0000313" key="4">
    <source>
        <dbReference type="Proteomes" id="UP000225706"/>
    </source>
</evidence>
<dbReference type="Proteomes" id="UP000225706">
    <property type="component" value="Unassembled WGS sequence"/>
</dbReference>